<reference evidence="6" key="1">
    <citation type="submission" date="2017-04" db="EMBL/GenBank/DDBJ databases">
        <authorList>
            <person name="Bumgarner R.E."/>
            <person name="Fredricks D.N."/>
            <person name="Srinivasan S."/>
        </authorList>
    </citation>
    <scope>NUCLEOTIDE SEQUENCE [LARGE SCALE GENOMIC DNA]</scope>
    <source>
        <strain evidence="6">KA00405</strain>
    </source>
</reference>
<dbReference type="Gene3D" id="1.10.10.60">
    <property type="entry name" value="Homeodomain-like"/>
    <property type="match status" value="1"/>
</dbReference>
<dbReference type="PROSITE" id="PS01124">
    <property type="entry name" value="HTH_ARAC_FAMILY_2"/>
    <property type="match status" value="1"/>
</dbReference>
<dbReference type="PRINTS" id="PR00032">
    <property type="entry name" value="HTHARAC"/>
</dbReference>
<organism evidence="5 6">
    <name type="scientific">Mageeibacillus indolicus</name>
    <dbReference type="NCBI Taxonomy" id="884684"/>
    <lineage>
        <taxon>Bacteria</taxon>
        <taxon>Bacillati</taxon>
        <taxon>Bacillota</taxon>
        <taxon>Clostridia</taxon>
        <taxon>Eubacteriales</taxon>
        <taxon>Oscillospiraceae</taxon>
        <taxon>Mageeibacillus</taxon>
    </lineage>
</organism>
<evidence type="ECO:0000259" key="4">
    <source>
        <dbReference type="PROSITE" id="PS01124"/>
    </source>
</evidence>
<comment type="caution">
    <text evidence="5">The sequence shown here is derived from an EMBL/GenBank/DDBJ whole genome shotgun (WGS) entry which is preliminary data.</text>
</comment>
<dbReference type="Pfam" id="PF12833">
    <property type="entry name" value="HTH_18"/>
    <property type="match status" value="1"/>
</dbReference>
<dbReference type="PANTHER" id="PTHR43280">
    <property type="entry name" value="ARAC-FAMILY TRANSCRIPTIONAL REGULATOR"/>
    <property type="match status" value="1"/>
</dbReference>
<dbReference type="AlphaFoldDB" id="A0A2J8B567"/>
<dbReference type="Proteomes" id="UP000236394">
    <property type="component" value="Unassembled WGS sequence"/>
</dbReference>
<evidence type="ECO:0000313" key="6">
    <source>
        <dbReference type="Proteomes" id="UP000236394"/>
    </source>
</evidence>
<dbReference type="SUPFAM" id="SSF46689">
    <property type="entry name" value="Homeodomain-like"/>
    <property type="match status" value="2"/>
</dbReference>
<dbReference type="SMART" id="SM00342">
    <property type="entry name" value="HTH_ARAC"/>
    <property type="match status" value="1"/>
</dbReference>
<evidence type="ECO:0000256" key="1">
    <source>
        <dbReference type="ARBA" id="ARBA00023015"/>
    </source>
</evidence>
<dbReference type="OMA" id="SHSKFAR"/>
<evidence type="ECO:0000256" key="3">
    <source>
        <dbReference type="ARBA" id="ARBA00023163"/>
    </source>
</evidence>
<dbReference type="RefSeq" id="WP_012993161.1">
    <property type="nucleotide sequence ID" value="NZ_NBZD01000001.1"/>
</dbReference>
<dbReference type="EMBL" id="NBZD01000001">
    <property type="protein sequence ID" value="PNH19921.1"/>
    <property type="molecule type" value="Genomic_DNA"/>
</dbReference>
<dbReference type="GO" id="GO:0003700">
    <property type="term" value="F:DNA-binding transcription factor activity"/>
    <property type="evidence" value="ECO:0007669"/>
    <property type="project" value="InterPro"/>
</dbReference>
<keyword evidence="1" id="KW-0805">Transcription regulation</keyword>
<dbReference type="InterPro" id="IPR018060">
    <property type="entry name" value="HTH_AraC"/>
</dbReference>
<keyword evidence="3" id="KW-0804">Transcription</keyword>
<protein>
    <submittedName>
        <fullName evidence="5">AraC family transcriptional regulator</fullName>
    </submittedName>
</protein>
<dbReference type="PANTHER" id="PTHR43280:SF2">
    <property type="entry name" value="HTH-TYPE TRANSCRIPTIONAL REGULATOR EXSA"/>
    <property type="match status" value="1"/>
</dbReference>
<evidence type="ECO:0000313" key="5">
    <source>
        <dbReference type="EMBL" id="PNH19921.1"/>
    </source>
</evidence>
<accession>A0A2J8B567</accession>
<feature type="domain" description="HTH araC/xylS-type" evidence="4">
    <location>
        <begin position="22"/>
        <end position="120"/>
    </location>
</feature>
<gene>
    <name evidence="5" type="ORF">B7R76_03360</name>
</gene>
<dbReference type="GO" id="GO:0043565">
    <property type="term" value="F:sequence-specific DNA binding"/>
    <property type="evidence" value="ECO:0007669"/>
    <property type="project" value="InterPro"/>
</dbReference>
<sequence>MPENEGVKGSASRRLNDEELLQAIKLYLHDNYAQQLNMKKMAEHFKVSVYRLQNVFAKVESGSIHSYIKNYRLKMAAGFLTDTGLPIGEIARRIGYESHSKFARAFCQYSGFSPLKFRKLNRK</sequence>
<dbReference type="InterPro" id="IPR009057">
    <property type="entry name" value="Homeodomain-like_sf"/>
</dbReference>
<proteinExistence type="predicted"/>
<name>A0A2J8B567_9FIRM</name>
<keyword evidence="2" id="KW-0238">DNA-binding</keyword>
<dbReference type="InterPro" id="IPR020449">
    <property type="entry name" value="Tscrpt_reg_AraC-type_HTH"/>
</dbReference>
<evidence type="ECO:0000256" key="2">
    <source>
        <dbReference type="ARBA" id="ARBA00023125"/>
    </source>
</evidence>